<evidence type="ECO:0000313" key="1">
    <source>
        <dbReference type="EMBL" id="PZP49552.1"/>
    </source>
</evidence>
<sequence>MQILTQNFDIRTDEKFSNIAEFLLTKVELDVNDKRYALTEIEFYWKSDRHQDASVYDRKHTGKLKPGQIFVHYAGVDISLDNEYGIGGILIRGIYSLAENKSYNGPMVCAMKLLSGILDVHGTFATLKLVERETPLVVEINNTSRIGIGKNGITSGYHEKLYRFLIRYPKNK</sequence>
<organism evidence="1 2">
    <name type="scientific">Pseudopedobacter saltans</name>
    <dbReference type="NCBI Taxonomy" id="151895"/>
    <lineage>
        <taxon>Bacteria</taxon>
        <taxon>Pseudomonadati</taxon>
        <taxon>Bacteroidota</taxon>
        <taxon>Sphingobacteriia</taxon>
        <taxon>Sphingobacteriales</taxon>
        <taxon>Sphingobacteriaceae</taxon>
        <taxon>Pseudopedobacter</taxon>
    </lineage>
</organism>
<evidence type="ECO:0000313" key="2">
    <source>
        <dbReference type="Proteomes" id="UP000249645"/>
    </source>
</evidence>
<gene>
    <name evidence="1" type="ORF">DI598_07535</name>
</gene>
<name>A0A2W5H1M4_9SPHI</name>
<reference evidence="1 2" key="1">
    <citation type="submission" date="2017-11" db="EMBL/GenBank/DDBJ databases">
        <title>Infants hospitalized years apart are colonized by the same room-sourced microbial strains.</title>
        <authorList>
            <person name="Brooks B."/>
            <person name="Olm M.R."/>
            <person name="Firek B.A."/>
            <person name="Baker R."/>
            <person name="Thomas B.C."/>
            <person name="Morowitz M.J."/>
            <person name="Banfield J.F."/>
        </authorList>
    </citation>
    <scope>NUCLEOTIDE SEQUENCE [LARGE SCALE GENOMIC DNA]</scope>
    <source>
        <strain evidence="1">S2_009_000_R2_76</strain>
    </source>
</reference>
<comment type="caution">
    <text evidence="1">The sequence shown here is derived from an EMBL/GenBank/DDBJ whole genome shotgun (WGS) entry which is preliminary data.</text>
</comment>
<dbReference type="AlphaFoldDB" id="A0A2W5H1M4"/>
<dbReference type="EMBL" id="QFOI01000106">
    <property type="protein sequence ID" value="PZP49552.1"/>
    <property type="molecule type" value="Genomic_DNA"/>
</dbReference>
<dbReference type="Proteomes" id="UP000249645">
    <property type="component" value="Unassembled WGS sequence"/>
</dbReference>
<accession>A0A2W5H1M4</accession>
<proteinExistence type="predicted"/>
<protein>
    <submittedName>
        <fullName evidence="1">Uncharacterized protein</fullName>
    </submittedName>
</protein>